<protein>
    <submittedName>
        <fullName evidence="2">Uncharacterized protein</fullName>
    </submittedName>
</protein>
<comment type="caution">
    <text evidence="2">The sequence shown here is derived from an EMBL/GenBank/DDBJ whole genome shotgun (WGS) entry which is preliminary data.</text>
</comment>
<feature type="transmembrane region" description="Helical" evidence="1">
    <location>
        <begin position="390"/>
        <end position="412"/>
    </location>
</feature>
<keyword evidence="1" id="KW-0812">Transmembrane</keyword>
<keyword evidence="1" id="KW-1133">Transmembrane helix</keyword>
<keyword evidence="3" id="KW-1185">Reference proteome</keyword>
<sequence length="816" mass="90376">MHEKTYNYVISKSKGKGVEFLKKLNITALIVLLMLVMSYALPISEASAAPTLEVQAKTGIAGKAKYQSVTPLQVTVKNNGPDFSGDMAINAFNSFQAGSALVVPIDIAAGEEKTVTLYLDGLADYGYSDGDVFAFYEGNIEKGKKVAYKGTKRLQANFSEPNSTFIYTLTEKSDRLSAYLKLPQLFPSNSVEVFNLNQLKDYTLPEVAQGYAMANIIAVDEVAIADLTQKQQEALLKWVQDGGTLLLGSSEQINATAGIFKEYLPLTLSQQMTTVSADSLTKLSGGGIFTQAISVYTATENEGSIPVLKDNTNILAAKKKVGSGEIVQTTFSLGDQPLASMDGYAALTAKMFDLQTMSQQTGMQGQSTMDQLSSELGSINELFPSFEVSVSYMLIVIILYILVIGPILYFVLKRVDKREHAWWVIPTISVVLSIVLFVFGAKDRIVQPQVQQSAFFKVNEDSSVNGYYVESILTNRSGDFVVNADKDTTAVAFRYNYNLTGSMGALHESSYIKEHANGSALTLRDLSYWSVQSFGGKTAAQKIGKMDIDITLKNEKLSGTVKNNFPFALKDVTIISGTKEVKLGDIEPNATLKVDKELKTTVLQKPTHFNNYNYNYPKTKEEVDPLRIERMKSQALLLVESEKQPVITAWAEQAIVGVELETSVNMSPISYFVQPFDGKVEMSGPFTLKRNNFSYNLNAQSPNATFDKMDEQLNTWYMSEGLYELSIEMPDHFMDFVQTLDELTISNKDVQRMQLSIWNNKTGNYEPLVDTKQVFSNDITQYFDDKGKLLLEIKFGPDQTGEQTKLPEIELKGVAK</sequence>
<evidence type="ECO:0000313" key="2">
    <source>
        <dbReference type="EMBL" id="POZ57875.1"/>
    </source>
</evidence>
<dbReference type="EMBL" id="PGLV01000001">
    <property type="protein sequence ID" value="POZ57875.1"/>
    <property type="molecule type" value="Genomic_DNA"/>
</dbReference>
<evidence type="ECO:0000313" key="3">
    <source>
        <dbReference type="Proteomes" id="UP000237319"/>
    </source>
</evidence>
<keyword evidence="1" id="KW-0472">Membrane</keyword>
<dbReference type="AlphaFoldDB" id="A0A2S5D466"/>
<evidence type="ECO:0000256" key="1">
    <source>
        <dbReference type="SAM" id="Phobius"/>
    </source>
</evidence>
<organism evidence="2 3">
    <name type="scientific">Lysinibacillus sphaericus</name>
    <name type="common">Bacillus sphaericus</name>
    <dbReference type="NCBI Taxonomy" id="1421"/>
    <lineage>
        <taxon>Bacteria</taxon>
        <taxon>Bacillati</taxon>
        <taxon>Bacillota</taxon>
        <taxon>Bacilli</taxon>
        <taxon>Bacillales</taxon>
        <taxon>Bacillaceae</taxon>
        <taxon>Lysinibacillus</taxon>
    </lineage>
</organism>
<dbReference type="Proteomes" id="UP000237319">
    <property type="component" value="Unassembled WGS sequence"/>
</dbReference>
<name>A0A2S5D466_LYSSH</name>
<feature type="transmembrane region" description="Helical" evidence="1">
    <location>
        <begin position="421"/>
        <end position="441"/>
    </location>
</feature>
<accession>A0A2S5D466</accession>
<gene>
    <name evidence="2" type="ORF">LYSIN_02659</name>
</gene>
<reference evidence="2 3" key="1">
    <citation type="submission" date="2017-11" db="EMBL/GenBank/DDBJ databases">
        <title>Genome sequence of Lysinibacillus sphaericus, a lignin-degrading bacteria isolated from municipal solid waste soil.</title>
        <authorList>
            <person name="Persinoti G.F."/>
            <person name="Paixao D.A."/>
            <person name="Bugg T.D."/>
            <person name="Squina F.M."/>
        </authorList>
    </citation>
    <scope>NUCLEOTIDE SEQUENCE [LARGE SCALE GENOMIC DNA]</scope>
    <source>
        <strain evidence="2 3">A1</strain>
    </source>
</reference>
<feature type="transmembrane region" description="Helical" evidence="1">
    <location>
        <begin position="20"/>
        <end position="41"/>
    </location>
</feature>
<proteinExistence type="predicted"/>